<evidence type="ECO:0000259" key="1">
    <source>
        <dbReference type="Pfam" id="PF19802"/>
    </source>
</evidence>
<name>A0ABS6MW68_9GAMM</name>
<evidence type="ECO:0000313" key="3">
    <source>
        <dbReference type="Proteomes" id="UP000813068"/>
    </source>
</evidence>
<accession>A0ABS6MW68</accession>
<organism evidence="2 3">
    <name type="scientific">Geopseudomonas aromaticivorans</name>
    <dbReference type="NCBI Taxonomy" id="2849492"/>
    <lineage>
        <taxon>Bacteria</taxon>
        <taxon>Pseudomonadati</taxon>
        <taxon>Pseudomonadota</taxon>
        <taxon>Gammaproteobacteria</taxon>
        <taxon>Pseudomonadales</taxon>
        <taxon>Pseudomonadaceae</taxon>
        <taxon>Geopseudomonas</taxon>
    </lineage>
</organism>
<dbReference type="Pfam" id="PF19802">
    <property type="entry name" value="DUF6285"/>
    <property type="match status" value="1"/>
</dbReference>
<proteinExistence type="predicted"/>
<feature type="domain" description="DUF6285" evidence="1">
    <location>
        <begin position="24"/>
        <end position="128"/>
    </location>
</feature>
<dbReference type="InterPro" id="IPR046252">
    <property type="entry name" value="DUF6285"/>
</dbReference>
<protein>
    <recommendedName>
        <fullName evidence="1">DUF6285 domain-containing protein</fullName>
    </recommendedName>
</protein>
<gene>
    <name evidence="2" type="ORF">KRX52_06875</name>
</gene>
<keyword evidence="3" id="KW-1185">Reference proteome</keyword>
<reference evidence="2 3" key="1">
    <citation type="submission" date="2021-06" db="EMBL/GenBank/DDBJ databases">
        <title>Differences between aerobic and microaerobic xylene degrading microbial communities.</title>
        <authorList>
            <person name="Banerjee S."/>
            <person name="Tancsics A."/>
        </authorList>
    </citation>
    <scope>NUCLEOTIDE SEQUENCE [LARGE SCALE GENOMIC DNA]</scope>
    <source>
        <strain evidence="2 3">MAP12</strain>
    </source>
</reference>
<dbReference type="EMBL" id="JAHRGL010000016">
    <property type="protein sequence ID" value="MBV2132527.1"/>
    <property type="molecule type" value="Genomic_DNA"/>
</dbReference>
<sequence length="134" mass="14581">MRDYPTGAQLLESAEALLRAQLLPALPAEQKQNALMIARAMGIAARQLQAGEQPERTELTELQAFLHSAASPAQPGAEALRAQLVEANRALSRLIRQGGADAGDAHAQVFRHLEQVARQKLAESNPRYLQRAKP</sequence>
<evidence type="ECO:0000313" key="2">
    <source>
        <dbReference type="EMBL" id="MBV2132527.1"/>
    </source>
</evidence>
<dbReference type="RefSeq" id="WP_217680901.1">
    <property type="nucleotide sequence ID" value="NZ_JAHRGL010000016.1"/>
</dbReference>
<comment type="caution">
    <text evidence="2">The sequence shown here is derived from an EMBL/GenBank/DDBJ whole genome shotgun (WGS) entry which is preliminary data.</text>
</comment>
<dbReference type="Proteomes" id="UP000813068">
    <property type="component" value="Unassembled WGS sequence"/>
</dbReference>